<dbReference type="Proteomes" id="UP000676194">
    <property type="component" value="Chromosome"/>
</dbReference>
<evidence type="ECO:0000313" key="3">
    <source>
        <dbReference type="Proteomes" id="UP000676194"/>
    </source>
</evidence>
<keyword evidence="3" id="KW-1185">Reference proteome</keyword>
<feature type="signal peptide" evidence="1">
    <location>
        <begin position="1"/>
        <end position="27"/>
    </location>
</feature>
<dbReference type="KEGG" id="tsph:KIH39_11020"/>
<evidence type="ECO:0000256" key="1">
    <source>
        <dbReference type="SAM" id="SignalP"/>
    </source>
</evidence>
<dbReference type="EMBL" id="CP074694">
    <property type="protein sequence ID" value="QVL34408.1"/>
    <property type="molecule type" value="Genomic_DNA"/>
</dbReference>
<organism evidence="2 3">
    <name type="scientific">Telmatocola sphagniphila</name>
    <dbReference type="NCBI Taxonomy" id="1123043"/>
    <lineage>
        <taxon>Bacteria</taxon>
        <taxon>Pseudomonadati</taxon>
        <taxon>Planctomycetota</taxon>
        <taxon>Planctomycetia</taxon>
        <taxon>Gemmatales</taxon>
        <taxon>Gemmataceae</taxon>
    </lineage>
</organism>
<dbReference type="RefSeq" id="WP_213499378.1">
    <property type="nucleotide sequence ID" value="NZ_CP074694.1"/>
</dbReference>
<feature type="chain" id="PRO_5034823278" evidence="1">
    <location>
        <begin position="28"/>
        <end position="239"/>
    </location>
</feature>
<dbReference type="AlphaFoldDB" id="A0A8E6B9P5"/>
<evidence type="ECO:0000313" key="2">
    <source>
        <dbReference type="EMBL" id="QVL34408.1"/>
    </source>
</evidence>
<keyword evidence="1" id="KW-0732">Signal</keyword>
<sequence length="239" mass="27231">MARIRILRKRLFLLLTAILFTSVSLQAAEEDILPPQLPKEQRERLQKFLVDHSQPERFFPKNAKVVDSKSPVPIPDEKPVSAKSIKQYTVQIVQHRPTPDQPRVNKVDVLYYRPNPEKGKAGITVKYTVDLETGNQVGETEVLLKAHTPISREETEEAVALAKEKSPELKALYANRDPKSIRWEYLQMMVTKKLDQVQVGDRVVRIVFTAAPAQGESEAPPPLRVLVDLTRQLVIKDDR</sequence>
<proteinExistence type="predicted"/>
<gene>
    <name evidence="2" type="ORF">KIH39_11020</name>
</gene>
<name>A0A8E6B9P5_9BACT</name>
<reference evidence="2" key="1">
    <citation type="submission" date="2021-05" db="EMBL/GenBank/DDBJ databases">
        <title>Complete genome sequence of the cellulolytic planctomycete Telmatocola sphagniphila SP2T and characterization of the first cellulase from planctomycetes.</title>
        <authorList>
            <person name="Rakitin A.L."/>
            <person name="Beletsky A.V."/>
            <person name="Naumoff D.G."/>
            <person name="Kulichevskaya I.S."/>
            <person name="Mardanov A.V."/>
            <person name="Ravin N.V."/>
            <person name="Dedysh S.N."/>
        </authorList>
    </citation>
    <scope>NUCLEOTIDE SEQUENCE</scope>
    <source>
        <strain evidence="2">SP2T</strain>
    </source>
</reference>
<protein>
    <submittedName>
        <fullName evidence="2">Uncharacterized protein</fullName>
    </submittedName>
</protein>
<accession>A0A8E6B9P5</accession>